<keyword evidence="2" id="KW-0663">Pyridoxal phosphate</keyword>
<dbReference type="GO" id="GO:0030170">
    <property type="term" value="F:pyridoxal phosphate binding"/>
    <property type="evidence" value="ECO:0007669"/>
    <property type="project" value="InterPro"/>
</dbReference>
<dbReference type="AlphaFoldDB" id="A0AAW8JH82"/>
<dbReference type="CDD" id="cd07377">
    <property type="entry name" value="WHTH_GntR"/>
    <property type="match status" value="1"/>
</dbReference>
<dbReference type="InterPro" id="IPR004839">
    <property type="entry name" value="Aminotransferase_I/II_large"/>
</dbReference>
<dbReference type="InterPro" id="IPR015424">
    <property type="entry name" value="PyrdxlP-dep_Trfase"/>
</dbReference>
<evidence type="ECO:0000313" key="7">
    <source>
        <dbReference type="EMBL" id="MDQ8937074.1"/>
    </source>
</evidence>
<sequence length="436" mass="49829">MIIRGNTVQEIQDSIRSLLKEGKLHEGDFLPSVRELAEQLGVNRNTVASAYKNLILLGIVVSKGRLGTQIKIQQKIRSLEGYQAKLTQNIVDLAHGNPLRTFLACLENIQLKQFYCAVYGDDIYHEGLLKIAQKYIFSDIHQTNKINFSHGAIDAIERILQAYLVSGDKIAVEQPGFITSINTLEQQQYKMYPYTVSSTGFNVTELQSALENNIQAVILTPRAQNPTGYSLDQEQAKKIKALLTHYPHVLVIIDDHFSILSTHCYHHIIPESTQHWAVIRSVSKYLAPDFRFAFISSDEETSTKLRCKLNAGSTWVSHILQEIIYQLLQDENFDTRIKEAQTYYHIQNQKLINHLQRCNIPCATQYDGLNIWLDLPHTDKCTKLLAQQGWLVRSGQDFRIDKDISGLRISTAEMTDLQMQNFAQVMQNIYQILLHI</sequence>
<name>A0AAW8JH82_9GAMM</name>
<protein>
    <submittedName>
        <fullName evidence="7">Aminotransferase class I/II-fold pyridoxal phosphate-dependent enzyme</fullName>
    </submittedName>
</protein>
<keyword evidence="7" id="KW-0808">Transferase</keyword>
<evidence type="ECO:0000256" key="4">
    <source>
        <dbReference type="ARBA" id="ARBA00023125"/>
    </source>
</evidence>
<evidence type="ECO:0000256" key="3">
    <source>
        <dbReference type="ARBA" id="ARBA00023015"/>
    </source>
</evidence>
<dbReference type="PANTHER" id="PTHR46577:SF1">
    <property type="entry name" value="HTH-TYPE TRANSCRIPTIONAL REGULATORY PROTEIN GABR"/>
    <property type="match status" value="1"/>
</dbReference>
<dbReference type="Pfam" id="PF00155">
    <property type="entry name" value="Aminotran_1_2"/>
    <property type="match status" value="1"/>
</dbReference>
<comment type="similarity">
    <text evidence="1">In the C-terminal section; belongs to the class-I pyridoxal-phosphate-dependent aminotransferase family.</text>
</comment>
<evidence type="ECO:0000256" key="5">
    <source>
        <dbReference type="ARBA" id="ARBA00023163"/>
    </source>
</evidence>
<evidence type="ECO:0000259" key="6">
    <source>
        <dbReference type="PROSITE" id="PS50949"/>
    </source>
</evidence>
<dbReference type="PRINTS" id="PR00035">
    <property type="entry name" value="HTHGNTR"/>
</dbReference>
<comment type="caution">
    <text evidence="7">The sequence shown here is derived from an EMBL/GenBank/DDBJ whole genome shotgun (WGS) entry which is preliminary data.</text>
</comment>
<dbReference type="GO" id="GO:0003677">
    <property type="term" value="F:DNA binding"/>
    <property type="evidence" value="ECO:0007669"/>
    <property type="project" value="UniProtKB-KW"/>
</dbReference>
<keyword evidence="4" id="KW-0238">DNA-binding</keyword>
<dbReference type="GO" id="GO:0008483">
    <property type="term" value="F:transaminase activity"/>
    <property type="evidence" value="ECO:0007669"/>
    <property type="project" value="UniProtKB-KW"/>
</dbReference>
<gene>
    <name evidence="7" type="ORF">RFH47_15235</name>
</gene>
<dbReference type="InterPro" id="IPR051446">
    <property type="entry name" value="HTH_trans_reg/aminotransferase"/>
</dbReference>
<dbReference type="Gene3D" id="1.10.10.10">
    <property type="entry name" value="Winged helix-like DNA-binding domain superfamily/Winged helix DNA-binding domain"/>
    <property type="match status" value="1"/>
</dbReference>
<proteinExistence type="inferred from homology"/>
<keyword evidence="3" id="KW-0805">Transcription regulation</keyword>
<dbReference type="SUPFAM" id="SSF46785">
    <property type="entry name" value="Winged helix' DNA-binding domain"/>
    <property type="match status" value="1"/>
</dbReference>
<keyword evidence="7" id="KW-0032">Aminotransferase</keyword>
<dbReference type="Gene3D" id="3.90.1150.10">
    <property type="entry name" value="Aspartate Aminotransferase, domain 1"/>
    <property type="match status" value="1"/>
</dbReference>
<dbReference type="GO" id="GO:0003700">
    <property type="term" value="F:DNA-binding transcription factor activity"/>
    <property type="evidence" value="ECO:0007669"/>
    <property type="project" value="InterPro"/>
</dbReference>
<evidence type="ECO:0000313" key="8">
    <source>
        <dbReference type="Proteomes" id="UP001243844"/>
    </source>
</evidence>
<accession>A0AAW8JH82</accession>
<keyword evidence="5" id="KW-0804">Transcription</keyword>
<dbReference type="InterPro" id="IPR036390">
    <property type="entry name" value="WH_DNA-bd_sf"/>
</dbReference>
<dbReference type="CDD" id="cd00609">
    <property type="entry name" value="AAT_like"/>
    <property type="match status" value="1"/>
</dbReference>
<dbReference type="InterPro" id="IPR000524">
    <property type="entry name" value="Tscrpt_reg_HTH_GntR"/>
</dbReference>
<dbReference type="PROSITE" id="PS50949">
    <property type="entry name" value="HTH_GNTR"/>
    <property type="match status" value="1"/>
</dbReference>
<dbReference type="RefSeq" id="WP_308982081.1">
    <property type="nucleotide sequence ID" value="NZ_JAVIDL010000047.1"/>
</dbReference>
<dbReference type="InterPro" id="IPR015421">
    <property type="entry name" value="PyrdxlP-dep_Trfase_major"/>
</dbReference>
<dbReference type="InterPro" id="IPR036388">
    <property type="entry name" value="WH-like_DNA-bd_sf"/>
</dbReference>
<dbReference type="Pfam" id="PF00392">
    <property type="entry name" value="GntR"/>
    <property type="match status" value="1"/>
</dbReference>
<evidence type="ECO:0000256" key="1">
    <source>
        <dbReference type="ARBA" id="ARBA00005384"/>
    </source>
</evidence>
<reference evidence="7" key="1">
    <citation type="submission" date="2023-08" db="EMBL/GenBank/DDBJ databases">
        <title>Emergence of clinically-relevant ST2 carbapenem-resistant Acinetobacter baumannii strains in hospital sewages in Zhejiang, East of China.</title>
        <authorList>
            <person name="Kaichao C."/>
            <person name="Zhang R."/>
        </authorList>
    </citation>
    <scope>NUCLEOTIDE SEQUENCE</scope>
    <source>
        <strain evidence="7">M-RB-37</strain>
    </source>
</reference>
<dbReference type="Gene3D" id="3.40.640.10">
    <property type="entry name" value="Type I PLP-dependent aspartate aminotransferase-like (Major domain)"/>
    <property type="match status" value="1"/>
</dbReference>
<feature type="domain" description="HTH gntR-type" evidence="6">
    <location>
        <begin position="5"/>
        <end position="73"/>
    </location>
</feature>
<dbReference type="PANTHER" id="PTHR46577">
    <property type="entry name" value="HTH-TYPE TRANSCRIPTIONAL REGULATORY PROTEIN GABR"/>
    <property type="match status" value="1"/>
</dbReference>
<dbReference type="EMBL" id="JAVIDL010000047">
    <property type="protein sequence ID" value="MDQ8937074.1"/>
    <property type="molecule type" value="Genomic_DNA"/>
</dbReference>
<evidence type="ECO:0000256" key="2">
    <source>
        <dbReference type="ARBA" id="ARBA00022898"/>
    </source>
</evidence>
<dbReference type="SMART" id="SM00345">
    <property type="entry name" value="HTH_GNTR"/>
    <property type="match status" value="1"/>
</dbReference>
<dbReference type="Proteomes" id="UP001243844">
    <property type="component" value="Unassembled WGS sequence"/>
</dbReference>
<dbReference type="InterPro" id="IPR015422">
    <property type="entry name" value="PyrdxlP-dep_Trfase_small"/>
</dbReference>
<dbReference type="SUPFAM" id="SSF53383">
    <property type="entry name" value="PLP-dependent transferases"/>
    <property type="match status" value="1"/>
</dbReference>
<organism evidence="7 8">
    <name type="scientific">Acinetobacter rudis</name>
    <dbReference type="NCBI Taxonomy" id="632955"/>
    <lineage>
        <taxon>Bacteria</taxon>
        <taxon>Pseudomonadati</taxon>
        <taxon>Pseudomonadota</taxon>
        <taxon>Gammaproteobacteria</taxon>
        <taxon>Moraxellales</taxon>
        <taxon>Moraxellaceae</taxon>
        <taxon>Acinetobacter</taxon>
    </lineage>
</organism>